<evidence type="ECO:0000313" key="4">
    <source>
        <dbReference type="Proteomes" id="UP000674318"/>
    </source>
</evidence>
<feature type="compositionally biased region" description="Low complexity" evidence="2">
    <location>
        <begin position="563"/>
        <end position="596"/>
    </location>
</feature>
<feature type="region of interest" description="Disordered" evidence="2">
    <location>
        <begin position="64"/>
        <end position="89"/>
    </location>
</feature>
<feature type="compositionally biased region" description="Low complexity" evidence="2">
    <location>
        <begin position="807"/>
        <end position="822"/>
    </location>
</feature>
<gene>
    <name evidence="3" type="ORF">JKF63_07650</name>
</gene>
<keyword evidence="1" id="KW-0175">Coiled coil</keyword>
<feature type="region of interest" description="Disordered" evidence="2">
    <location>
        <begin position="663"/>
        <end position="867"/>
    </location>
</feature>
<feature type="region of interest" description="Disordered" evidence="2">
    <location>
        <begin position="557"/>
        <end position="596"/>
    </location>
</feature>
<dbReference type="KEGG" id="phet:94293659"/>
<evidence type="ECO:0000256" key="2">
    <source>
        <dbReference type="SAM" id="MobiDB-lite"/>
    </source>
</evidence>
<dbReference type="RefSeq" id="XP_067759063.1">
    <property type="nucleotide sequence ID" value="XM_067903582.1"/>
</dbReference>
<keyword evidence="4" id="KW-1185">Reference proteome</keyword>
<dbReference type="CDD" id="cd23767">
    <property type="entry name" value="IQCD"/>
    <property type="match status" value="1"/>
</dbReference>
<feature type="region of interest" description="Disordered" evidence="2">
    <location>
        <begin position="630"/>
        <end position="651"/>
    </location>
</feature>
<evidence type="ECO:0000313" key="3">
    <source>
        <dbReference type="EMBL" id="KAG5510322.1"/>
    </source>
</evidence>
<feature type="compositionally biased region" description="Acidic residues" evidence="2">
    <location>
        <begin position="845"/>
        <end position="862"/>
    </location>
</feature>
<feature type="compositionally biased region" description="Polar residues" evidence="2">
    <location>
        <begin position="764"/>
        <end position="774"/>
    </location>
</feature>
<feature type="compositionally biased region" description="Low complexity" evidence="2">
    <location>
        <begin position="775"/>
        <end position="798"/>
    </location>
</feature>
<feature type="compositionally biased region" description="Polar residues" evidence="2">
    <location>
        <begin position="475"/>
        <end position="494"/>
    </location>
</feature>
<dbReference type="EMBL" id="JAFJZO010000010">
    <property type="protein sequence ID" value="KAG5510322.1"/>
    <property type="molecule type" value="Genomic_DNA"/>
</dbReference>
<proteinExistence type="predicted"/>
<feature type="compositionally biased region" description="Low complexity" evidence="2">
    <location>
        <begin position="663"/>
        <end position="679"/>
    </location>
</feature>
<accession>A0A836LGP4</accession>
<dbReference type="Gene3D" id="1.20.5.190">
    <property type="match status" value="1"/>
</dbReference>
<feature type="region of interest" description="Disordered" evidence="2">
    <location>
        <begin position="444"/>
        <end position="509"/>
    </location>
</feature>
<dbReference type="Proteomes" id="UP000674318">
    <property type="component" value="Chromosome 10"/>
</dbReference>
<comment type="caution">
    <text evidence="3">The sequence shown here is derived from an EMBL/GenBank/DDBJ whole genome shotgun (WGS) entry which is preliminary data.</text>
</comment>
<feature type="compositionally biased region" description="Polar residues" evidence="2">
    <location>
        <begin position="747"/>
        <end position="757"/>
    </location>
</feature>
<feature type="compositionally biased region" description="Pro residues" evidence="2">
    <location>
        <begin position="498"/>
        <end position="509"/>
    </location>
</feature>
<feature type="coiled-coil region" evidence="1">
    <location>
        <begin position="1090"/>
        <end position="1118"/>
    </location>
</feature>
<feature type="compositionally biased region" description="Polar residues" evidence="2">
    <location>
        <begin position="698"/>
        <end position="726"/>
    </location>
</feature>
<feature type="compositionally biased region" description="Polar residues" evidence="2">
    <location>
        <begin position="79"/>
        <end position="89"/>
    </location>
</feature>
<feature type="compositionally biased region" description="Low complexity" evidence="2">
    <location>
        <begin position="444"/>
        <end position="464"/>
    </location>
</feature>
<name>A0A836LGP4_9TRYP</name>
<protein>
    <submittedName>
        <fullName evidence="3">Uncharacterized protein</fullName>
    </submittedName>
</protein>
<feature type="compositionally biased region" description="Basic and acidic residues" evidence="2">
    <location>
        <begin position="64"/>
        <end position="76"/>
    </location>
</feature>
<feature type="compositionally biased region" description="Basic and acidic residues" evidence="2">
    <location>
        <begin position="639"/>
        <end position="650"/>
    </location>
</feature>
<dbReference type="InterPro" id="IPR000048">
    <property type="entry name" value="IQ_motif_EF-hand-BS"/>
</dbReference>
<organism evidence="3 4">
    <name type="scientific">Porcisia hertigi</name>
    <dbReference type="NCBI Taxonomy" id="2761500"/>
    <lineage>
        <taxon>Eukaryota</taxon>
        <taxon>Discoba</taxon>
        <taxon>Euglenozoa</taxon>
        <taxon>Kinetoplastea</taxon>
        <taxon>Metakinetoplastina</taxon>
        <taxon>Trypanosomatida</taxon>
        <taxon>Trypanosomatidae</taxon>
        <taxon>Leishmaniinae</taxon>
        <taxon>Porcisia</taxon>
    </lineage>
</organism>
<dbReference type="PROSITE" id="PS50096">
    <property type="entry name" value="IQ"/>
    <property type="match status" value="2"/>
</dbReference>
<dbReference type="GeneID" id="94293659"/>
<dbReference type="OrthoDB" id="273919at2759"/>
<dbReference type="SMART" id="SM00015">
    <property type="entry name" value="IQ"/>
    <property type="match status" value="4"/>
</dbReference>
<reference evidence="3 4" key="1">
    <citation type="submission" date="2021-02" db="EMBL/GenBank/DDBJ databases">
        <title>Porcisia hertigi Genome sequencing and assembly.</title>
        <authorList>
            <person name="Almutairi H."/>
            <person name="Gatherer D."/>
        </authorList>
    </citation>
    <scope>NUCLEOTIDE SEQUENCE [LARGE SCALE GENOMIC DNA]</scope>
    <source>
        <strain evidence="3 4">C119</strain>
    </source>
</reference>
<evidence type="ECO:0000256" key="1">
    <source>
        <dbReference type="SAM" id="Coils"/>
    </source>
</evidence>
<sequence>MQQGSTAAMMVESLLQRCLAMQAFLHLESHNAVTSPSATKQLASALSVLVACLPSDWQALVAEQPEKTSAADDKGTIVEGTSASSTKHGGTTPSMVGLVTWPSDLVQLALLLRRRWVLQRDLHLLVMALRDLCAVIAAGSAGASPRVNLRLSAAEEVQPPAVTVAVALAVLQLPRTLAMLEAHEERKQTAPLPVGGTRDPTSTYPDPCAATVLPVWLWRAASRAAMWQRSDSREASPASCQTAAPVTAVMAALSFARQITQHIVKWEAHVARYVSANLAATSAEAAVPPPQGSSSRDVLLDVQAELSLEHAACGDVQLLWLAAAATVITATGDASRSGSLASAEVGTRCSRVERALRTLWPTSAVGRALLPGVLLLLGSTFARHTSGPEALASDARSRELHCYTEAYSLGRQVLGSAHPVVEAAAALLPDSAVAASGERLPLASAPAPRAAVPTPALTPTSSTAHRPLMTGLGIQDTSSPLHPPLQQHTPTDTLNRLPPLPPLQASYPPRPPVLAASVRLPAPPPQSLWLQIPQAAATTPARTRFGMSKLPLYRGHTPPPSFPAAAPTPAAAGGAARPPRGPLRRSLTTTTTAAAPLPAGRSLRSFYQLQNPEDAFLLRSDVQDCTIFPGKQADTDGAQSKKSERKEKVPLTKAGLLLSAVTSKAAPAAGSPTSGSDADGNVHRRKKRDRNLLPPLGQTASPLNVNKASPSKQSNKQRVSGDQQQGAAVEGTVRDSFTDGAPLDLGSTMQHVPTNTQLEEEQQSHTSASRNADNTGVVGSPVSLGTVSTSSTGKVCSTAMSSHRDSGVGSSSNSNSSRSSSHQLKRGRYAPQPHTADATGAEKNAEEDDDEDDEEDDEDDETLPERNARYQREIINYYAEINDRRVRAALVIQMAWRSSKARAVLRARQQILYEYVYTIQKAAALAIEGLLACALGQRRRKAALRARTEADNRRREQEALQVAAAQRLTRAARQYLQRQRERRRLRRELNLAHDARLRLYVINAVKVQQWWRHVVVEKAYWRRRTIEVEEQQRLQAEVDRQAHAAATIQKHVRGIQTRRRVRQLRETREAEALALRRSRDTAATVLAIVLQEYAKRQSRLQREALEQEENKAEAAQRIAVSWHGVLERRRFDIAVDRARQLRTSATCIQRAWRHYAAGRQRRYLRQLRRTVNEDRVAHEARTYEVIRLLQCFSRSAQAQLLARRIKARQGRTFMENLFLIQAAGRGALARAEAGAMYVAEQARRRAAAAALQARRLRAICLSQTLLRAHASSVLVQHWRRTVLEERLVVRTTAAREMREEAAATVLQRAVRRRQMRKRIAAAAAEAAAALAFLGRMAHRIQQAWRVCVARRERRYRAAKAAECAHKRLEQEEVWRLIWEDQFTELETLCLLERQYIEEHQHTERVAIYNHLCDPDSVIKASDGYTWAGDAFDADANVWKWAALYNE</sequence>